<keyword evidence="2" id="KW-1185">Reference proteome</keyword>
<evidence type="ECO:0000313" key="2">
    <source>
        <dbReference type="Proteomes" id="UP000823775"/>
    </source>
</evidence>
<name>A0ABS8V9B2_DATST</name>
<comment type="caution">
    <text evidence="1">The sequence shown here is derived from an EMBL/GenBank/DDBJ whole genome shotgun (WGS) entry which is preliminary data.</text>
</comment>
<dbReference type="Proteomes" id="UP000823775">
    <property type="component" value="Unassembled WGS sequence"/>
</dbReference>
<accession>A0ABS8V9B2</accession>
<feature type="non-terminal residue" evidence="1">
    <location>
        <position position="64"/>
    </location>
</feature>
<reference evidence="1 2" key="1">
    <citation type="journal article" date="2021" name="BMC Genomics">
        <title>Datura genome reveals duplications of psychoactive alkaloid biosynthetic genes and high mutation rate following tissue culture.</title>
        <authorList>
            <person name="Rajewski A."/>
            <person name="Carter-House D."/>
            <person name="Stajich J."/>
            <person name="Litt A."/>
        </authorList>
    </citation>
    <scope>NUCLEOTIDE SEQUENCE [LARGE SCALE GENOMIC DNA]</scope>
    <source>
        <strain evidence="1">AR-01</strain>
    </source>
</reference>
<sequence length="64" mass="7470">MNNQNGNVVWDYVVLRDDINNLQRSIENLLTDFWALRDAVIEGLRSIRALIERKVVNPQNNDDC</sequence>
<protein>
    <submittedName>
        <fullName evidence="1">Uncharacterized protein</fullName>
    </submittedName>
</protein>
<dbReference type="EMBL" id="JACEIK010003994">
    <property type="protein sequence ID" value="MCD9643783.1"/>
    <property type="molecule type" value="Genomic_DNA"/>
</dbReference>
<evidence type="ECO:0000313" key="1">
    <source>
        <dbReference type="EMBL" id="MCD9643783.1"/>
    </source>
</evidence>
<proteinExistence type="predicted"/>
<organism evidence="1 2">
    <name type="scientific">Datura stramonium</name>
    <name type="common">Jimsonweed</name>
    <name type="synonym">Common thornapple</name>
    <dbReference type="NCBI Taxonomy" id="4076"/>
    <lineage>
        <taxon>Eukaryota</taxon>
        <taxon>Viridiplantae</taxon>
        <taxon>Streptophyta</taxon>
        <taxon>Embryophyta</taxon>
        <taxon>Tracheophyta</taxon>
        <taxon>Spermatophyta</taxon>
        <taxon>Magnoliopsida</taxon>
        <taxon>eudicotyledons</taxon>
        <taxon>Gunneridae</taxon>
        <taxon>Pentapetalae</taxon>
        <taxon>asterids</taxon>
        <taxon>lamiids</taxon>
        <taxon>Solanales</taxon>
        <taxon>Solanaceae</taxon>
        <taxon>Solanoideae</taxon>
        <taxon>Datureae</taxon>
        <taxon>Datura</taxon>
    </lineage>
</organism>
<gene>
    <name evidence="1" type="ORF">HAX54_031482</name>
</gene>